<keyword evidence="4 6" id="KW-0697">Rotamase</keyword>
<proteinExistence type="inferred from homology"/>
<dbReference type="RefSeq" id="WP_076517006.1">
    <property type="nucleotide sequence ID" value="NZ_FTOH01000009.1"/>
</dbReference>
<evidence type="ECO:0000256" key="7">
    <source>
        <dbReference type="RuleBase" id="RU003915"/>
    </source>
</evidence>
<evidence type="ECO:0000256" key="4">
    <source>
        <dbReference type="ARBA" id="ARBA00023110"/>
    </source>
</evidence>
<organism evidence="9 10">
    <name type="scientific">Thalassolituus maritimus</name>
    <dbReference type="NCBI Taxonomy" id="484498"/>
    <lineage>
        <taxon>Bacteria</taxon>
        <taxon>Pseudomonadati</taxon>
        <taxon>Pseudomonadota</taxon>
        <taxon>Gammaproteobacteria</taxon>
        <taxon>Oceanospirillales</taxon>
        <taxon>Oceanospirillaceae</taxon>
        <taxon>Thalassolituus</taxon>
    </lineage>
</organism>
<dbReference type="AlphaFoldDB" id="A0A1N7P8T5"/>
<dbReference type="FunFam" id="3.10.50.40:FF:000045">
    <property type="entry name" value="Peptidyl-prolyl cis-trans isomerase"/>
    <property type="match status" value="1"/>
</dbReference>
<dbReference type="GO" id="GO:0006457">
    <property type="term" value="P:protein folding"/>
    <property type="evidence" value="ECO:0007669"/>
    <property type="project" value="InterPro"/>
</dbReference>
<dbReference type="InterPro" id="IPR046357">
    <property type="entry name" value="PPIase_dom_sf"/>
</dbReference>
<accession>A0A1N7P8T5</accession>
<evidence type="ECO:0000256" key="1">
    <source>
        <dbReference type="ARBA" id="ARBA00000971"/>
    </source>
</evidence>
<gene>
    <name evidence="9" type="ORF">SAMN05421686_10916</name>
</gene>
<dbReference type="Proteomes" id="UP000185639">
    <property type="component" value="Unassembled WGS sequence"/>
</dbReference>
<dbReference type="PROSITE" id="PS50059">
    <property type="entry name" value="FKBP_PPIASE"/>
    <property type="match status" value="1"/>
</dbReference>
<dbReference type="GO" id="GO:0003755">
    <property type="term" value="F:peptidyl-prolyl cis-trans isomerase activity"/>
    <property type="evidence" value="ECO:0007669"/>
    <property type="project" value="UniProtKB-UniRule"/>
</dbReference>
<protein>
    <recommendedName>
        <fullName evidence="7">Peptidyl-prolyl cis-trans isomerase</fullName>
        <ecNumber evidence="7">5.2.1.8</ecNumber>
    </recommendedName>
</protein>
<dbReference type="InterPro" id="IPR001179">
    <property type="entry name" value="PPIase_FKBP_dom"/>
</dbReference>
<reference evidence="10" key="1">
    <citation type="submission" date="2017-01" db="EMBL/GenBank/DDBJ databases">
        <authorList>
            <person name="Varghese N."/>
            <person name="Submissions S."/>
        </authorList>
    </citation>
    <scope>NUCLEOTIDE SEQUENCE [LARGE SCALE GENOMIC DNA]</scope>
    <source>
        <strain evidence="10">DSM 24913</strain>
    </source>
</reference>
<dbReference type="STRING" id="484498.SAMN05421686_10916"/>
<dbReference type="SUPFAM" id="SSF54534">
    <property type="entry name" value="FKBP-like"/>
    <property type="match status" value="1"/>
</dbReference>
<keyword evidence="5 6" id="KW-0413">Isomerase</keyword>
<evidence type="ECO:0000256" key="5">
    <source>
        <dbReference type="ARBA" id="ARBA00023235"/>
    </source>
</evidence>
<evidence type="ECO:0000256" key="3">
    <source>
        <dbReference type="ARBA" id="ARBA00022729"/>
    </source>
</evidence>
<dbReference type="EC" id="5.2.1.8" evidence="7"/>
<evidence type="ECO:0000313" key="10">
    <source>
        <dbReference type="Proteomes" id="UP000185639"/>
    </source>
</evidence>
<evidence type="ECO:0000256" key="6">
    <source>
        <dbReference type="PROSITE-ProRule" id="PRU00277"/>
    </source>
</evidence>
<name>A0A1N7P8T5_9GAMM</name>
<feature type="domain" description="PPIase FKBP-type" evidence="8">
    <location>
        <begin position="73"/>
        <end position="158"/>
    </location>
</feature>
<dbReference type="Gene3D" id="3.10.50.40">
    <property type="match status" value="1"/>
</dbReference>
<evidence type="ECO:0000259" key="8">
    <source>
        <dbReference type="PROSITE" id="PS50059"/>
    </source>
</evidence>
<sequence length="160" mass="17401">MTFNIVLIVLIVLLVIYALKRAGVFSKGAAENETVGDAYLAENALRDEVTQTDSGLQYEVLTEGEGDTRPAATDTVLVHYHGTLINGSVFDSSVKRGEPISFPLNRVIPGWTEGVQLMTKGARYKFYIPARLAYGNRQVGTIPGGSLLIFEVELLDINPA</sequence>
<dbReference type="OrthoDB" id="9814548at2"/>
<dbReference type="Pfam" id="PF00254">
    <property type="entry name" value="FKBP_C"/>
    <property type="match status" value="1"/>
</dbReference>
<comment type="catalytic activity">
    <reaction evidence="1 6 7">
        <text>[protein]-peptidylproline (omega=180) = [protein]-peptidylproline (omega=0)</text>
        <dbReference type="Rhea" id="RHEA:16237"/>
        <dbReference type="Rhea" id="RHEA-COMP:10747"/>
        <dbReference type="Rhea" id="RHEA-COMP:10748"/>
        <dbReference type="ChEBI" id="CHEBI:83833"/>
        <dbReference type="ChEBI" id="CHEBI:83834"/>
        <dbReference type="EC" id="5.2.1.8"/>
    </reaction>
</comment>
<comment type="similarity">
    <text evidence="2 7">Belongs to the FKBP-type PPIase family.</text>
</comment>
<dbReference type="PANTHER" id="PTHR43811:SF19">
    <property type="entry name" value="39 KDA FK506-BINDING NUCLEAR PROTEIN"/>
    <property type="match status" value="1"/>
</dbReference>
<dbReference type="EMBL" id="FTOH01000009">
    <property type="protein sequence ID" value="SIT07002.1"/>
    <property type="molecule type" value="Genomic_DNA"/>
</dbReference>
<evidence type="ECO:0000313" key="9">
    <source>
        <dbReference type="EMBL" id="SIT07002.1"/>
    </source>
</evidence>
<dbReference type="PANTHER" id="PTHR43811">
    <property type="entry name" value="FKBP-TYPE PEPTIDYL-PROLYL CIS-TRANS ISOMERASE FKPA"/>
    <property type="match status" value="1"/>
</dbReference>
<dbReference type="InterPro" id="IPR000774">
    <property type="entry name" value="PPIase_FKBP_N"/>
</dbReference>
<dbReference type="Pfam" id="PF01346">
    <property type="entry name" value="FKBP_N"/>
    <property type="match status" value="1"/>
</dbReference>
<evidence type="ECO:0000256" key="2">
    <source>
        <dbReference type="ARBA" id="ARBA00006577"/>
    </source>
</evidence>
<keyword evidence="3" id="KW-0732">Signal</keyword>
<keyword evidence="10" id="KW-1185">Reference proteome</keyword>